<dbReference type="GO" id="GO:0016747">
    <property type="term" value="F:acyltransferase activity, transferring groups other than amino-acyl groups"/>
    <property type="evidence" value="ECO:0007669"/>
    <property type="project" value="InterPro"/>
</dbReference>
<reference evidence="5" key="1">
    <citation type="submission" date="2016-10" db="EMBL/GenBank/DDBJ databases">
        <authorList>
            <person name="Varghese N."/>
            <person name="Submissions S."/>
        </authorList>
    </citation>
    <scope>NUCLEOTIDE SEQUENCE [LARGE SCALE GENOMIC DNA]</scope>
    <source>
        <strain evidence="5">KPR-1</strain>
    </source>
</reference>
<evidence type="ECO:0000259" key="3">
    <source>
        <dbReference type="PROSITE" id="PS51186"/>
    </source>
</evidence>
<keyword evidence="1 4" id="KW-0808">Transferase</keyword>
<organism evidence="4 5">
    <name type="scientific">Bowdeniella nasicola</name>
    <dbReference type="NCBI Taxonomy" id="208480"/>
    <lineage>
        <taxon>Bacteria</taxon>
        <taxon>Bacillati</taxon>
        <taxon>Actinomycetota</taxon>
        <taxon>Actinomycetes</taxon>
        <taxon>Actinomycetales</taxon>
        <taxon>Actinomycetaceae</taxon>
        <taxon>Bowdeniella</taxon>
    </lineage>
</organism>
<evidence type="ECO:0000256" key="2">
    <source>
        <dbReference type="ARBA" id="ARBA00023315"/>
    </source>
</evidence>
<dbReference type="InterPro" id="IPR016181">
    <property type="entry name" value="Acyl_CoA_acyltransferase"/>
</dbReference>
<dbReference type="PANTHER" id="PTHR43877:SF1">
    <property type="entry name" value="ACETYLTRANSFERASE"/>
    <property type="match status" value="1"/>
</dbReference>
<dbReference type="PROSITE" id="PS51186">
    <property type="entry name" value="GNAT"/>
    <property type="match status" value="1"/>
</dbReference>
<dbReference type="Gene3D" id="3.40.630.30">
    <property type="match status" value="1"/>
</dbReference>
<dbReference type="InterPro" id="IPR000182">
    <property type="entry name" value="GNAT_dom"/>
</dbReference>
<dbReference type="EMBL" id="FNQV01000015">
    <property type="protein sequence ID" value="SEA68245.1"/>
    <property type="molecule type" value="Genomic_DNA"/>
</dbReference>
<dbReference type="SUPFAM" id="SSF55729">
    <property type="entry name" value="Acyl-CoA N-acyltransferases (Nat)"/>
    <property type="match status" value="1"/>
</dbReference>
<accession>A0A1H4D667</accession>
<protein>
    <submittedName>
        <fullName evidence="4">L-amino acid N-acyltransferase YncA</fullName>
    </submittedName>
</protein>
<evidence type="ECO:0000256" key="1">
    <source>
        <dbReference type="ARBA" id="ARBA00022679"/>
    </source>
</evidence>
<sequence>MTVADAAAVARIHVASWQHAYRGLLPSRVLDSLSIADRTAKFTRSIRKGGPVRYLVAEDGGTIIGFAAVGPCRDEDSSTDDSELAALYVHPLHLRAGAGRALLAKAKEAAKQMGCKRMILWVLKDNASARAFYKRCGMKQEATRGTQTIAGTDYVKMKYSARL</sequence>
<dbReference type="PANTHER" id="PTHR43877">
    <property type="entry name" value="AMINOALKYLPHOSPHONATE N-ACETYLTRANSFERASE-RELATED-RELATED"/>
    <property type="match status" value="1"/>
</dbReference>
<gene>
    <name evidence="4" type="ORF">SAMN02910418_02159</name>
</gene>
<proteinExistence type="predicted"/>
<feature type="domain" description="N-acetyltransferase" evidence="3">
    <location>
        <begin position="1"/>
        <end position="162"/>
    </location>
</feature>
<dbReference type="AlphaFoldDB" id="A0A1H4D667"/>
<dbReference type="Pfam" id="PF00583">
    <property type="entry name" value="Acetyltransf_1"/>
    <property type="match status" value="1"/>
</dbReference>
<dbReference type="InterPro" id="IPR050832">
    <property type="entry name" value="Bact_Acetyltransf"/>
</dbReference>
<dbReference type="CDD" id="cd04301">
    <property type="entry name" value="NAT_SF"/>
    <property type="match status" value="1"/>
</dbReference>
<dbReference type="Proteomes" id="UP000199288">
    <property type="component" value="Unassembled WGS sequence"/>
</dbReference>
<evidence type="ECO:0000313" key="5">
    <source>
        <dbReference type="Proteomes" id="UP000199288"/>
    </source>
</evidence>
<name>A0A1H4D667_9ACTO</name>
<keyword evidence="2 4" id="KW-0012">Acyltransferase</keyword>
<keyword evidence="5" id="KW-1185">Reference proteome</keyword>
<evidence type="ECO:0000313" key="4">
    <source>
        <dbReference type="EMBL" id="SEA68245.1"/>
    </source>
</evidence>